<name>A0A412TQL0_9BACT</name>
<dbReference type="SUPFAM" id="SSF53720">
    <property type="entry name" value="ALDH-like"/>
    <property type="match status" value="1"/>
</dbReference>
<dbReference type="Proteomes" id="UP000284243">
    <property type="component" value="Unassembled WGS sequence"/>
</dbReference>
<gene>
    <name evidence="3" type="ORF">DWW57_10330</name>
    <name evidence="4" type="ORF">DXA53_14220</name>
</gene>
<dbReference type="InterPro" id="IPR016163">
    <property type="entry name" value="Ald_DH_C"/>
</dbReference>
<reference evidence="5 6" key="1">
    <citation type="submission" date="2018-08" db="EMBL/GenBank/DDBJ databases">
        <title>A genome reference for cultivated species of the human gut microbiota.</title>
        <authorList>
            <person name="Zou Y."/>
            <person name="Xue W."/>
            <person name="Luo G."/>
        </authorList>
    </citation>
    <scope>NUCLEOTIDE SEQUENCE [LARGE SCALE GENOMIC DNA]</scope>
    <source>
        <strain evidence="3 5">AF16-14</strain>
        <strain evidence="4 6">OF03-11</strain>
    </source>
</reference>
<evidence type="ECO:0000313" key="6">
    <source>
        <dbReference type="Proteomes" id="UP000284434"/>
    </source>
</evidence>
<accession>A0A412TQL0</accession>
<evidence type="ECO:0000313" key="3">
    <source>
        <dbReference type="EMBL" id="RGU56144.1"/>
    </source>
</evidence>
<dbReference type="Proteomes" id="UP000284434">
    <property type="component" value="Unassembled WGS sequence"/>
</dbReference>
<dbReference type="EMBL" id="QRYC01000012">
    <property type="protein sequence ID" value="RGU56144.1"/>
    <property type="molecule type" value="Genomic_DNA"/>
</dbReference>
<dbReference type="PANTHER" id="PTHR11699">
    <property type="entry name" value="ALDEHYDE DEHYDROGENASE-RELATED"/>
    <property type="match status" value="1"/>
</dbReference>
<dbReference type="Gene3D" id="3.40.605.10">
    <property type="entry name" value="Aldehyde Dehydrogenase, Chain A, domain 1"/>
    <property type="match status" value="1"/>
</dbReference>
<organism evidence="3 5">
    <name type="scientific">Odoribacter splanchnicus</name>
    <dbReference type="NCBI Taxonomy" id="28118"/>
    <lineage>
        <taxon>Bacteria</taxon>
        <taxon>Pseudomonadati</taxon>
        <taxon>Bacteroidota</taxon>
        <taxon>Bacteroidia</taxon>
        <taxon>Bacteroidales</taxon>
        <taxon>Odoribacteraceae</taxon>
        <taxon>Odoribacter</taxon>
    </lineage>
</organism>
<dbReference type="Gene3D" id="3.40.309.10">
    <property type="entry name" value="Aldehyde Dehydrogenase, Chain A, domain 2"/>
    <property type="match status" value="1"/>
</dbReference>
<dbReference type="InterPro" id="IPR016162">
    <property type="entry name" value="Ald_DH_N"/>
</dbReference>
<protein>
    <submittedName>
        <fullName evidence="3">Aldehyde dehydrogenase family protein</fullName>
    </submittedName>
</protein>
<dbReference type="EMBL" id="QSCO01000021">
    <property type="protein sequence ID" value="RGY04862.1"/>
    <property type="molecule type" value="Genomic_DNA"/>
</dbReference>
<feature type="domain" description="Aldehyde dehydrogenase" evidence="2">
    <location>
        <begin position="2"/>
        <end position="241"/>
    </location>
</feature>
<evidence type="ECO:0000259" key="2">
    <source>
        <dbReference type="Pfam" id="PF00171"/>
    </source>
</evidence>
<dbReference type="GO" id="GO:0016620">
    <property type="term" value="F:oxidoreductase activity, acting on the aldehyde or oxo group of donors, NAD or NADP as acceptor"/>
    <property type="evidence" value="ECO:0007669"/>
    <property type="project" value="InterPro"/>
</dbReference>
<evidence type="ECO:0000313" key="4">
    <source>
        <dbReference type="EMBL" id="RGY04862.1"/>
    </source>
</evidence>
<dbReference type="InterPro" id="IPR015590">
    <property type="entry name" value="Aldehyde_DH_dom"/>
</dbReference>
<proteinExistence type="predicted"/>
<evidence type="ECO:0000256" key="1">
    <source>
        <dbReference type="ARBA" id="ARBA00023002"/>
    </source>
</evidence>
<dbReference type="AlphaFoldDB" id="A0A412TQL0"/>
<keyword evidence="1" id="KW-0560">Oxidoreductase</keyword>
<dbReference type="GeneID" id="61275289"/>
<dbReference type="Pfam" id="PF00171">
    <property type="entry name" value="Aldedh"/>
    <property type="match status" value="1"/>
</dbReference>
<dbReference type="OMA" id="IAIKSRN"/>
<dbReference type="CDD" id="cd07122">
    <property type="entry name" value="ALDH_F20_ACDH"/>
    <property type="match status" value="1"/>
</dbReference>
<comment type="caution">
    <text evidence="3">The sequence shown here is derived from an EMBL/GenBank/DDBJ whole genome shotgun (WGS) entry which is preliminary data.</text>
</comment>
<dbReference type="InterPro" id="IPR016161">
    <property type="entry name" value="Ald_DH/histidinol_DH"/>
</dbReference>
<dbReference type="RefSeq" id="WP_013612257.1">
    <property type="nucleotide sequence ID" value="NZ_CABJFF010000011.1"/>
</dbReference>
<sequence>MEIKEMVVKARKAQEIYEHHFDQDQVDRVIREAARVIYDHAEELARLAVNETGMGVYEHKVAKNRNKSKGVYYNLRGKKSMGIIDMDEKTGLIEIAKPIGVVAGITPMTNPIVTPMSKIIFALKTKNAIIIAPHPQSKRCSALAVNLIKDVVAPFGVPADLIQVIDEPSIDKTKELMEACDVVVATGGMPMVKSAYSSGKPSFGVGAGNVQVILDRNIDLEAAAEKVITGRAFDNGIICSGEQFFTYPVTDREAVFKAFTAHGAYFVTAGEKERLLNVLFPEGKINRALVGQSVKKIAGAAGIDLPEGIRVIVAEATGAGHADRICKEKMFPVMGCLGYDNFEEALRIAKTNLNMEGNGHTAGIHSNDQANVIKAGTELSVSRLIVNAPCATTAGGSIQNGLPVTNTLGCGSWGNNSISENFTYKHLLNITRIAPLSARIHVPSDEEIWAD</sequence>
<evidence type="ECO:0000313" key="5">
    <source>
        <dbReference type="Proteomes" id="UP000284243"/>
    </source>
</evidence>